<dbReference type="InterPro" id="IPR006311">
    <property type="entry name" value="TAT_signal"/>
</dbReference>
<comment type="caution">
    <text evidence="3">The sequence shown here is derived from an EMBL/GenBank/DDBJ whole genome shotgun (WGS) entry which is preliminary data.</text>
</comment>
<dbReference type="Proteomes" id="UP000441162">
    <property type="component" value="Unassembled WGS sequence"/>
</dbReference>
<reference evidence="4 5" key="1">
    <citation type="journal article" date="2019" name="Nat. Med.">
        <title>A library of human gut bacterial isolates paired with longitudinal multiomics data enables mechanistic microbiome research.</title>
        <authorList>
            <person name="Poyet M."/>
            <person name="Groussin M."/>
            <person name="Gibbons S.M."/>
            <person name="Avila-Pacheco J."/>
            <person name="Jiang X."/>
            <person name="Kearney S.M."/>
            <person name="Perrotta A.R."/>
            <person name="Berdy B."/>
            <person name="Zhao S."/>
            <person name="Lieberman T.D."/>
            <person name="Swanson P.K."/>
            <person name="Smith M."/>
            <person name="Roesemann S."/>
            <person name="Alexander J.E."/>
            <person name="Rich S.A."/>
            <person name="Livny J."/>
            <person name="Vlamakis H."/>
            <person name="Clish C."/>
            <person name="Bullock K."/>
            <person name="Deik A."/>
            <person name="Scott J."/>
            <person name="Pierce K.A."/>
            <person name="Xavier R.J."/>
            <person name="Alm E.J."/>
        </authorList>
    </citation>
    <scope>NUCLEOTIDE SEQUENCE [LARGE SCALE GENOMIC DNA]</scope>
    <source>
        <strain evidence="2 5">BIOML-A1</strain>
        <strain evidence="3 4">BIOML-A4</strain>
    </source>
</reference>
<feature type="chain" id="PRO_5043194764" evidence="1">
    <location>
        <begin position="40"/>
        <end position="101"/>
    </location>
</feature>
<dbReference type="Proteomes" id="UP000481616">
    <property type="component" value="Unassembled WGS sequence"/>
</dbReference>
<sequence length="101" mass="10543">MKKNKNEELQSRREFFKKAAKGALPILGAIILASNPVLAKAGETAMGCKYGCSTGCYTACSGSCKSGCDGTCKNACYGCKYTCEGTCKNSCAGTCKHSSSR</sequence>
<dbReference type="AlphaFoldDB" id="A0A4Q5HS25"/>
<organism evidence="3 4">
    <name type="scientific">Phocaeicola dorei</name>
    <dbReference type="NCBI Taxonomy" id="357276"/>
    <lineage>
        <taxon>Bacteria</taxon>
        <taxon>Pseudomonadati</taxon>
        <taxon>Bacteroidota</taxon>
        <taxon>Bacteroidia</taxon>
        <taxon>Bacteroidales</taxon>
        <taxon>Bacteroidaceae</taxon>
        <taxon>Phocaeicola</taxon>
    </lineage>
</organism>
<protein>
    <submittedName>
        <fullName evidence="3">Cys-Xaa-Xaa-Xaa repeat radical SAM target protein</fullName>
    </submittedName>
</protein>
<gene>
    <name evidence="3" type="ORF">F2Y51_13715</name>
    <name evidence="2" type="ORF">F2Y58_14650</name>
</gene>
<evidence type="ECO:0000256" key="1">
    <source>
        <dbReference type="SAM" id="SignalP"/>
    </source>
</evidence>
<accession>A0A4Q5HS25</accession>
<name>A0A4Q5HS25_9BACT</name>
<feature type="signal peptide" evidence="1">
    <location>
        <begin position="1"/>
        <end position="39"/>
    </location>
</feature>
<keyword evidence="1" id="KW-0732">Signal</keyword>
<dbReference type="EMBL" id="VVYY01000012">
    <property type="protein sequence ID" value="KAA5396744.1"/>
    <property type="molecule type" value="Genomic_DNA"/>
</dbReference>
<dbReference type="PROSITE" id="PS51318">
    <property type="entry name" value="TAT"/>
    <property type="match status" value="1"/>
</dbReference>
<evidence type="ECO:0000313" key="3">
    <source>
        <dbReference type="EMBL" id="KAA5404105.1"/>
    </source>
</evidence>
<evidence type="ECO:0000313" key="4">
    <source>
        <dbReference type="Proteomes" id="UP000441162"/>
    </source>
</evidence>
<proteinExistence type="predicted"/>
<evidence type="ECO:0000313" key="5">
    <source>
        <dbReference type="Proteomes" id="UP000481616"/>
    </source>
</evidence>
<evidence type="ECO:0000313" key="2">
    <source>
        <dbReference type="EMBL" id="KAA5396744.1"/>
    </source>
</evidence>
<dbReference type="EMBL" id="VVZA01000011">
    <property type="protein sequence ID" value="KAA5404105.1"/>
    <property type="molecule type" value="Genomic_DNA"/>
</dbReference>